<reference evidence="2" key="1">
    <citation type="submission" date="2020-02" db="EMBL/GenBank/DDBJ databases">
        <authorList>
            <person name="Meier V. D."/>
        </authorList>
    </citation>
    <scope>NUCLEOTIDE SEQUENCE</scope>
    <source>
        <strain evidence="2">AVDCRST_MAG90</strain>
    </source>
</reference>
<accession>A0A6J4LPU8</accession>
<proteinExistence type="predicted"/>
<gene>
    <name evidence="2" type="ORF">AVDCRST_MAG90-1805</name>
</gene>
<dbReference type="SUPFAM" id="SSF52540">
    <property type="entry name" value="P-loop containing nucleoside triphosphate hydrolases"/>
    <property type="match status" value="1"/>
</dbReference>
<dbReference type="InterPro" id="IPR050678">
    <property type="entry name" value="DNA_Partitioning_ATPase"/>
</dbReference>
<evidence type="ECO:0000259" key="1">
    <source>
        <dbReference type="Pfam" id="PF01656"/>
    </source>
</evidence>
<evidence type="ECO:0000313" key="2">
    <source>
        <dbReference type="EMBL" id="CAA9336682.1"/>
    </source>
</evidence>
<sequence>MNVIVFASRKGGSGKSTLTAHLAAQASRPSRPVLLVDADPQGSLSLWHELRGADDLVLKRTTRGVAETIRAAKGRGFSWGFVDTPPNRSSAVLDAITCATLVIIPARASLFDLAAVRDTVAMCREVKKPYAVVLNAAPARRSDAESAMVTEARQVLTDLEVPLWSGQITHRADFGLAIGAGQAAKEFDAGSAATAELAGLWSAVEKSVKAINGASLNARVMHRAAA</sequence>
<dbReference type="Pfam" id="PF01656">
    <property type="entry name" value="CbiA"/>
    <property type="match status" value="1"/>
</dbReference>
<dbReference type="PANTHER" id="PTHR13696:SF96">
    <property type="entry name" value="COBQ_COBB_MIND_PARA NUCLEOTIDE BINDING DOMAIN-CONTAINING PROTEIN"/>
    <property type="match status" value="1"/>
</dbReference>
<protein>
    <submittedName>
        <fullName evidence="2">ParA-like protein</fullName>
    </submittedName>
</protein>
<dbReference type="AlphaFoldDB" id="A0A6J4LPU8"/>
<dbReference type="Gene3D" id="3.40.50.300">
    <property type="entry name" value="P-loop containing nucleotide triphosphate hydrolases"/>
    <property type="match status" value="1"/>
</dbReference>
<dbReference type="InterPro" id="IPR027417">
    <property type="entry name" value="P-loop_NTPase"/>
</dbReference>
<organism evidence="2">
    <name type="scientific">uncultured Microvirga sp</name>
    <dbReference type="NCBI Taxonomy" id="412392"/>
    <lineage>
        <taxon>Bacteria</taxon>
        <taxon>Pseudomonadati</taxon>
        <taxon>Pseudomonadota</taxon>
        <taxon>Alphaproteobacteria</taxon>
        <taxon>Hyphomicrobiales</taxon>
        <taxon>Methylobacteriaceae</taxon>
        <taxon>Microvirga</taxon>
        <taxon>environmental samples</taxon>
    </lineage>
</organism>
<dbReference type="EMBL" id="CADCUC010000346">
    <property type="protein sequence ID" value="CAA9336682.1"/>
    <property type="molecule type" value="Genomic_DNA"/>
</dbReference>
<name>A0A6J4LPU8_9HYPH</name>
<dbReference type="CDD" id="cd02042">
    <property type="entry name" value="ParAB_family"/>
    <property type="match status" value="1"/>
</dbReference>
<dbReference type="PANTHER" id="PTHR13696">
    <property type="entry name" value="P-LOOP CONTAINING NUCLEOSIDE TRIPHOSPHATE HYDROLASE"/>
    <property type="match status" value="1"/>
</dbReference>
<feature type="domain" description="CobQ/CobB/MinD/ParA nucleotide binding" evidence="1">
    <location>
        <begin position="4"/>
        <end position="171"/>
    </location>
</feature>
<dbReference type="InterPro" id="IPR002586">
    <property type="entry name" value="CobQ/CobB/MinD/ParA_Nub-bd_dom"/>
</dbReference>
<dbReference type="PIRSF" id="PIRSF009320">
    <property type="entry name" value="Nuc_binding_HP_1000"/>
    <property type="match status" value="1"/>
</dbReference>